<feature type="transmembrane region" description="Helical" evidence="3">
    <location>
        <begin position="100"/>
        <end position="122"/>
    </location>
</feature>
<sequence>MKNESPPAAPELDAETRAVPPASNLLDMAKARIMHRAERQKQRLIREASAFAGAKVKRDEFDEGDELPPATARADKKFSAKSIFEMPNLSSMKKKSKVNWTAISFVLAVVVPTILTGLYFAFIASPQYEVESQFAVRGSSESSLGALGLSTLMGTSAQAGDSYIVADYIHSKQVLQDMIDQLGLDVRQLYARDGIDFVYKIAGAEPLDEFVSYWQDMVNVSFNSTTGNVTLQVYAFTAEDAKKITDGILLVAENLVNRLSEESRNQYIDVVNKQVQRTENRLASVREQMSQLRQTEQAIDPAALATMESSIIGSIEEQLASVRTRYKALLNTVSRDAPSAKVLERQIVALEAQLAEQKARVGAGTTKKTGRNPDTASGTISDVIDKFSKLTIEQEFAVKAYSTSLAGLEAALVEAQKQERFFATYVTPRLPEIAMYPQRVLNTMLGFMLFFAIWLIGFFAYKSIKDHAI</sequence>
<evidence type="ECO:0000256" key="1">
    <source>
        <dbReference type="SAM" id="Coils"/>
    </source>
</evidence>
<gene>
    <name evidence="4" type="ORF">ACFQ33_12780</name>
</gene>
<organism evidence="4 5">
    <name type="scientific">Mycoplana ramosa</name>
    <name type="common">Mycoplana bullata</name>
    <dbReference type="NCBI Taxonomy" id="40837"/>
    <lineage>
        <taxon>Bacteria</taxon>
        <taxon>Pseudomonadati</taxon>
        <taxon>Pseudomonadota</taxon>
        <taxon>Alphaproteobacteria</taxon>
        <taxon>Hyphomicrobiales</taxon>
        <taxon>Rhizobiaceae</taxon>
        <taxon>Mycoplana</taxon>
    </lineage>
</organism>
<evidence type="ECO:0000313" key="5">
    <source>
        <dbReference type="Proteomes" id="UP001597173"/>
    </source>
</evidence>
<feature type="region of interest" description="Disordered" evidence="2">
    <location>
        <begin position="1"/>
        <end position="20"/>
    </location>
</feature>
<accession>A0ABW3YY12</accession>
<dbReference type="InterPro" id="IPR050445">
    <property type="entry name" value="Bact_polysacc_biosynth/exp"/>
</dbReference>
<keyword evidence="3" id="KW-0472">Membrane</keyword>
<name>A0ABW3YY12_MYCRA</name>
<keyword evidence="5" id="KW-1185">Reference proteome</keyword>
<comment type="caution">
    <text evidence="4">The sequence shown here is derived from an EMBL/GenBank/DDBJ whole genome shotgun (WGS) entry which is preliminary data.</text>
</comment>
<dbReference type="RefSeq" id="WP_374839354.1">
    <property type="nucleotide sequence ID" value="NZ_JBHEEW010000009.1"/>
</dbReference>
<proteinExistence type="predicted"/>
<dbReference type="PANTHER" id="PTHR32309:SF13">
    <property type="entry name" value="FERRIC ENTEROBACTIN TRANSPORT PROTEIN FEPE"/>
    <property type="match status" value="1"/>
</dbReference>
<dbReference type="PANTHER" id="PTHR32309">
    <property type="entry name" value="TYROSINE-PROTEIN KINASE"/>
    <property type="match status" value="1"/>
</dbReference>
<dbReference type="Proteomes" id="UP001597173">
    <property type="component" value="Unassembled WGS sequence"/>
</dbReference>
<reference evidence="5" key="1">
    <citation type="journal article" date="2019" name="Int. J. Syst. Evol. Microbiol.">
        <title>The Global Catalogue of Microorganisms (GCM) 10K type strain sequencing project: providing services to taxonomists for standard genome sequencing and annotation.</title>
        <authorList>
            <consortium name="The Broad Institute Genomics Platform"/>
            <consortium name="The Broad Institute Genome Sequencing Center for Infectious Disease"/>
            <person name="Wu L."/>
            <person name="Ma J."/>
        </authorList>
    </citation>
    <scope>NUCLEOTIDE SEQUENCE [LARGE SCALE GENOMIC DNA]</scope>
    <source>
        <strain evidence="5">CCUG 55609</strain>
    </source>
</reference>
<protein>
    <recommendedName>
        <fullName evidence="6">Capsular polysaccharide transport system permease protein</fullName>
    </recommendedName>
</protein>
<dbReference type="EMBL" id="JBHTNF010000007">
    <property type="protein sequence ID" value="MFD1328765.1"/>
    <property type="molecule type" value="Genomic_DNA"/>
</dbReference>
<evidence type="ECO:0008006" key="6">
    <source>
        <dbReference type="Google" id="ProtNLM"/>
    </source>
</evidence>
<keyword evidence="3" id="KW-1133">Transmembrane helix</keyword>
<evidence type="ECO:0000313" key="4">
    <source>
        <dbReference type="EMBL" id="MFD1328765.1"/>
    </source>
</evidence>
<keyword evidence="1" id="KW-0175">Coiled coil</keyword>
<feature type="coiled-coil region" evidence="1">
    <location>
        <begin position="268"/>
        <end position="295"/>
    </location>
</feature>
<evidence type="ECO:0000256" key="2">
    <source>
        <dbReference type="SAM" id="MobiDB-lite"/>
    </source>
</evidence>
<evidence type="ECO:0000256" key="3">
    <source>
        <dbReference type="SAM" id="Phobius"/>
    </source>
</evidence>
<keyword evidence="3" id="KW-0812">Transmembrane</keyword>
<feature type="transmembrane region" description="Helical" evidence="3">
    <location>
        <begin position="440"/>
        <end position="461"/>
    </location>
</feature>